<sequence>MALSSILFLNNCGKNNQTPVNPTNAKANGPETARCNRHLTGTAFFTTTSTATATPCRTKNHVTSHVGYTRVM</sequence>
<dbReference type="Proteomes" id="UP000188268">
    <property type="component" value="Unassembled WGS sequence"/>
</dbReference>
<proteinExistence type="predicted"/>
<accession>A0A1R3IM27</accession>
<evidence type="ECO:0000313" key="2">
    <source>
        <dbReference type="Proteomes" id="UP000188268"/>
    </source>
</evidence>
<dbReference type="AlphaFoldDB" id="A0A1R3IM27"/>
<dbReference type="EMBL" id="AWWV01009850">
    <property type="protein sequence ID" value="OMO83644.1"/>
    <property type="molecule type" value="Genomic_DNA"/>
</dbReference>
<reference evidence="1 2" key="1">
    <citation type="submission" date="2013-09" db="EMBL/GenBank/DDBJ databases">
        <title>Corchorus capsularis genome sequencing.</title>
        <authorList>
            <person name="Alam M."/>
            <person name="Haque M.S."/>
            <person name="Islam M.S."/>
            <person name="Emdad E.M."/>
            <person name="Islam M.M."/>
            <person name="Ahmed B."/>
            <person name="Halim A."/>
            <person name="Hossen Q.M.M."/>
            <person name="Hossain M.Z."/>
            <person name="Ahmed R."/>
            <person name="Khan M.M."/>
            <person name="Islam R."/>
            <person name="Rashid M.M."/>
            <person name="Khan S.A."/>
            <person name="Rahman M.S."/>
            <person name="Alam M."/>
        </authorList>
    </citation>
    <scope>NUCLEOTIDE SEQUENCE [LARGE SCALE GENOMIC DNA]</scope>
    <source>
        <strain evidence="2">cv. CVL-1</strain>
        <tissue evidence="1">Whole seedling</tissue>
    </source>
</reference>
<protein>
    <submittedName>
        <fullName evidence="1">Uncharacterized protein</fullName>
    </submittedName>
</protein>
<organism evidence="1 2">
    <name type="scientific">Corchorus capsularis</name>
    <name type="common">Jute</name>
    <dbReference type="NCBI Taxonomy" id="210143"/>
    <lineage>
        <taxon>Eukaryota</taxon>
        <taxon>Viridiplantae</taxon>
        <taxon>Streptophyta</taxon>
        <taxon>Embryophyta</taxon>
        <taxon>Tracheophyta</taxon>
        <taxon>Spermatophyta</taxon>
        <taxon>Magnoliopsida</taxon>
        <taxon>eudicotyledons</taxon>
        <taxon>Gunneridae</taxon>
        <taxon>Pentapetalae</taxon>
        <taxon>rosids</taxon>
        <taxon>malvids</taxon>
        <taxon>Malvales</taxon>
        <taxon>Malvaceae</taxon>
        <taxon>Grewioideae</taxon>
        <taxon>Apeibeae</taxon>
        <taxon>Corchorus</taxon>
    </lineage>
</organism>
<keyword evidence="2" id="KW-1185">Reference proteome</keyword>
<comment type="caution">
    <text evidence="1">The sequence shown here is derived from an EMBL/GenBank/DDBJ whole genome shotgun (WGS) entry which is preliminary data.</text>
</comment>
<dbReference type="Gramene" id="OMO83644">
    <property type="protein sequence ID" value="OMO83644"/>
    <property type="gene ID" value="CCACVL1_11309"/>
</dbReference>
<name>A0A1R3IM27_COCAP</name>
<gene>
    <name evidence="1" type="ORF">CCACVL1_11309</name>
</gene>
<evidence type="ECO:0000313" key="1">
    <source>
        <dbReference type="EMBL" id="OMO83644.1"/>
    </source>
</evidence>